<dbReference type="EMBL" id="CP045644">
    <property type="protein sequence ID" value="QFZ86248.1"/>
    <property type="molecule type" value="Genomic_DNA"/>
</dbReference>
<sequence>MTIAGTFHLEPAAEFIPIQGLPRAMLYRFSNTGTDVLHVNDIPVPAGNSLDLWSVNFRLWSPGGSVGTKGSFELLAAN</sequence>
<gene>
    <name evidence="1" type="ORF">GFK26_27540</name>
</gene>
<proteinExistence type="predicted"/>
<accession>A0A5Q0MAY2</accession>
<name>A0A5Q0MAY2_VARPD</name>
<evidence type="ECO:0000313" key="1">
    <source>
        <dbReference type="EMBL" id="QFZ86248.1"/>
    </source>
</evidence>
<dbReference type="Proteomes" id="UP000326780">
    <property type="component" value="Chromosome"/>
</dbReference>
<dbReference type="RefSeq" id="WP_153284748.1">
    <property type="nucleotide sequence ID" value="NZ_CP045644.1"/>
</dbReference>
<dbReference type="AlphaFoldDB" id="A0A5Q0MAY2"/>
<organism evidence="1 2">
    <name type="scientific">Variovorax paradoxus</name>
    <dbReference type="NCBI Taxonomy" id="34073"/>
    <lineage>
        <taxon>Bacteria</taxon>
        <taxon>Pseudomonadati</taxon>
        <taxon>Pseudomonadota</taxon>
        <taxon>Betaproteobacteria</taxon>
        <taxon>Burkholderiales</taxon>
        <taxon>Comamonadaceae</taxon>
        <taxon>Variovorax</taxon>
    </lineage>
</organism>
<reference evidence="1 2" key="1">
    <citation type="submission" date="2019-10" db="EMBL/GenBank/DDBJ databases">
        <title>Complete genome sequence of Variovorax paradoxus 5C-2.</title>
        <authorList>
            <person name="Gogoleva N.E."/>
            <person name="Balkin A.S."/>
        </authorList>
    </citation>
    <scope>NUCLEOTIDE SEQUENCE [LARGE SCALE GENOMIC DNA]</scope>
    <source>
        <strain evidence="1 2">5C-2</strain>
    </source>
</reference>
<evidence type="ECO:0000313" key="2">
    <source>
        <dbReference type="Proteomes" id="UP000326780"/>
    </source>
</evidence>
<protein>
    <submittedName>
        <fullName evidence="1">Uncharacterized protein</fullName>
    </submittedName>
</protein>